<dbReference type="Gene3D" id="1.20.5.1930">
    <property type="match status" value="1"/>
</dbReference>
<evidence type="ECO:0000256" key="5">
    <source>
        <dbReference type="ARBA" id="ARBA00022741"/>
    </source>
</evidence>
<keyword evidence="10" id="KW-0812">Transmembrane</keyword>
<dbReference type="Gene3D" id="3.30.565.10">
    <property type="entry name" value="Histidine kinase-like ATPase, C-terminal domain"/>
    <property type="match status" value="1"/>
</dbReference>
<evidence type="ECO:0000256" key="4">
    <source>
        <dbReference type="ARBA" id="ARBA00022679"/>
    </source>
</evidence>
<dbReference type="InterPro" id="IPR036890">
    <property type="entry name" value="HATPase_C_sf"/>
</dbReference>
<keyword evidence="4" id="KW-0808">Transferase</keyword>
<evidence type="ECO:0000313" key="13">
    <source>
        <dbReference type="Proteomes" id="UP001595616"/>
    </source>
</evidence>
<evidence type="ECO:0000259" key="11">
    <source>
        <dbReference type="PROSITE" id="PS50109"/>
    </source>
</evidence>
<dbReference type="PANTHER" id="PTHR24421:SF10">
    <property type="entry name" value="NITRATE_NITRITE SENSOR PROTEIN NARQ"/>
    <property type="match status" value="1"/>
</dbReference>
<keyword evidence="3" id="KW-0597">Phosphoprotein</keyword>
<dbReference type="InterPro" id="IPR005467">
    <property type="entry name" value="His_kinase_dom"/>
</dbReference>
<comment type="catalytic activity">
    <reaction evidence="1">
        <text>ATP + protein L-histidine = ADP + protein N-phospho-L-histidine.</text>
        <dbReference type="EC" id="2.7.13.3"/>
    </reaction>
</comment>
<dbReference type="Pfam" id="PF02518">
    <property type="entry name" value="HATPase_c"/>
    <property type="match status" value="1"/>
</dbReference>
<keyword evidence="9" id="KW-0175">Coiled coil</keyword>
<feature type="transmembrane region" description="Helical" evidence="10">
    <location>
        <begin position="6"/>
        <end position="30"/>
    </location>
</feature>
<proteinExistence type="predicted"/>
<feature type="domain" description="Histidine kinase" evidence="11">
    <location>
        <begin position="74"/>
        <end position="269"/>
    </location>
</feature>
<dbReference type="GO" id="GO:0016301">
    <property type="term" value="F:kinase activity"/>
    <property type="evidence" value="ECO:0007669"/>
    <property type="project" value="UniProtKB-KW"/>
</dbReference>
<dbReference type="CDD" id="cd16917">
    <property type="entry name" value="HATPase_UhpB-NarQ-NarX-like"/>
    <property type="match status" value="1"/>
</dbReference>
<evidence type="ECO:0000256" key="3">
    <source>
        <dbReference type="ARBA" id="ARBA00022553"/>
    </source>
</evidence>
<comment type="caution">
    <text evidence="12">The sequence shown here is derived from an EMBL/GenBank/DDBJ whole genome shotgun (WGS) entry which is preliminary data.</text>
</comment>
<evidence type="ECO:0000256" key="10">
    <source>
        <dbReference type="SAM" id="Phobius"/>
    </source>
</evidence>
<dbReference type="InterPro" id="IPR003594">
    <property type="entry name" value="HATPase_dom"/>
</dbReference>
<evidence type="ECO:0000313" key="12">
    <source>
        <dbReference type="EMBL" id="MFC3810313.1"/>
    </source>
</evidence>
<dbReference type="RefSeq" id="WP_379836345.1">
    <property type="nucleotide sequence ID" value="NZ_JBHRYQ010000001.1"/>
</dbReference>
<dbReference type="SMART" id="SM00387">
    <property type="entry name" value="HATPase_c"/>
    <property type="match status" value="1"/>
</dbReference>
<protein>
    <recommendedName>
        <fullName evidence="2">histidine kinase</fullName>
        <ecNumber evidence="2">2.7.13.3</ecNumber>
    </recommendedName>
</protein>
<gene>
    <name evidence="12" type="ORF">ACFOOI_06580</name>
</gene>
<dbReference type="EC" id="2.7.13.3" evidence="2"/>
<dbReference type="Pfam" id="PF07730">
    <property type="entry name" value="HisKA_3"/>
    <property type="match status" value="1"/>
</dbReference>
<feature type="coiled-coil region" evidence="9">
    <location>
        <begin position="40"/>
        <end position="74"/>
    </location>
</feature>
<evidence type="ECO:0000256" key="2">
    <source>
        <dbReference type="ARBA" id="ARBA00012438"/>
    </source>
</evidence>
<keyword evidence="13" id="KW-1185">Reference proteome</keyword>
<dbReference type="InterPro" id="IPR011712">
    <property type="entry name" value="Sig_transdc_His_kin_sub3_dim/P"/>
</dbReference>
<evidence type="ECO:0000256" key="6">
    <source>
        <dbReference type="ARBA" id="ARBA00022777"/>
    </source>
</evidence>
<reference evidence="13" key="1">
    <citation type="journal article" date="2019" name="Int. J. Syst. Evol. Microbiol.">
        <title>The Global Catalogue of Microorganisms (GCM) 10K type strain sequencing project: providing services to taxonomists for standard genome sequencing and annotation.</title>
        <authorList>
            <consortium name="The Broad Institute Genomics Platform"/>
            <consortium name="The Broad Institute Genome Sequencing Center for Infectious Disease"/>
            <person name="Wu L."/>
            <person name="Ma J."/>
        </authorList>
    </citation>
    <scope>NUCLEOTIDE SEQUENCE [LARGE SCALE GENOMIC DNA]</scope>
    <source>
        <strain evidence="13">CECT 7956</strain>
    </source>
</reference>
<keyword evidence="8" id="KW-0902">Two-component regulatory system</keyword>
<keyword evidence="5" id="KW-0547">Nucleotide-binding</keyword>
<name>A0ABV7YWM4_9BACT</name>
<evidence type="ECO:0000256" key="8">
    <source>
        <dbReference type="ARBA" id="ARBA00023012"/>
    </source>
</evidence>
<evidence type="ECO:0000256" key="1">
    <source>
        <dbReference type="ARBA" id="ARBA00000085"/>
    </source>
</evidence>
<accession>A0ABV7YWM4</accession>
<dbReference type="PROSITE" id="PS50109">
    <property type="entry name" value="HIS_KIN"/>
    <property type="match status" value="1"/>
</dbReference>
<keyword evidence="6 12" id="KW-0418">Kinase</keyword>
<evidence type="ECO:0000256" key="7">
    <source>
        <dbReference type="ARBA" id="ARBA00022840"/>
    </source>
</evidence>
<evidence type="ECO:0000256" key="9">
    <source>
        <dbReference type="SAM" id="Coils"/>
    </source>
</evidence>
<keyword evidence="7" id="KW-0067">ATP-binding</keyword>
<dbReference type="PANTHER" id="PTHR24421">
    <property type="entry name" value="NITRATE/NITRITE SENSOR PROTEIN NARX-RELATED"/>
    <property type="match status" value="1"/>
</dbReference>
<dbReference type="SUPFAM" id="SSF55874">
    <property type="entry name" value="ATPase domain of HSP90 chaperone/DNA topoisomerase II/histidine kinase"/>
    <property type="match status" value="1"/>
</dbReference>
<organism evidence="12 13">
    <name type="scientific">Lacihabitans lacunae</name>
    <dbReference type="NCBI Taxonomy" id="1028214"/>
    <lineage>
        <taxon>Bacteria</taxon>
        <taxon>Pseudomonadati</taxon>
        <taxon>Bacteroidota</taxon>
        <taxon>Cytophagia</taxon>
        <taxon>Cytophagales</taxon>
        <taxon>Leadbetterellaceae</taxon>
        <taxon>Lacihabitans</taxon>
    </lineage>
</organism>
<dbReference type="InterPro" id="IPR050482">
    <property type="entry name" value="Sensor_HK_TwoCompSys"/>
</dbReference>
<dbReference type="EMBL" id="JBHRYQ010000001">
    <property type="protein sequence ID" value="MFC3810313.1"/>
    <property type="molecule type" value="Genomic_DNA"/>
</dbReference>
<sequence>MNIHPTVFVVVGTVILLFLGILIIAFVVYYQRKQFKLQISQNLERQKIELQYQKKLLENSMEVQEQERRKLAKNLHDEVGAILSVLKMGNNQLYKSTEITEKLKLLVQNNTELIEESINIVRSISKDLVPQTLENFGLVYAIEEFINKINKNSNIQVDFNYENLSASNRFGVNLELAVYRVLQELFNNAIKHSQATEIELFINYSKNQLFIVFEDNGVGFDFKKELNSPSGGLGLRNIQSRLSLIKGEVEISSVEGQGMKFEAILKDVSMV</sequence>
<keyword evidence="10" id="KW-0472">Membrane</keyword>
<keyword evidence="10" id="KW-1133">Transmembrane helix</keyword>
<dbReference type="Proteomes" id="UP001595616">
    <property type="component" value="Unassembled WGS sequence"/>
</dbReference>